<dbReference type="GO" id="GO:0005975">
    <property type="term" value="P:carbohydrate metabolic process"/>
    <property type="evidence" value="ECO:0007669"/>
    <property type="project" value="TreeGrafter"/>
</dbReference>
<dbReference type="EC" id="2.3.3.16" evidence="3"/>
<dbReference type="EMBL" id="MFDD01000008">
    <property type="protein sequence ID" value="OGE40584.1"/>
    <property type="molecule type" value="Genomic_DNA"/>
</dbReference>
<dbReference type="GO" id="GO:0005829">
    <property type="term" value="C:cytosol"/>
    <property type="evidence" value="ECO:0007669"/>
    <property type="project" value="TreeGrafter"/>
</dbReference>
<dbReference type="AlphaFoldDB" id="A0A1F5KIC4"/>
<dbReference type="UniPathway" id="UPA00223"/>
<evidence type="ECO:0000256" key="3">
    <source>
        <dbReference type="ARBA" id="ARBA00012972"/>
    </source>
</evidence>
<dbReference type="InterPro" id="IPR002020">
    <property type="entry name" value="Citrate_synthase"/>
</dbReference>
<name>A0A1F5KIC4_9BACT</name>
<dbReference type="Gene3D" id="1.10.580.10">
    <property type="entry name" value="Citrate Synthase, domain 1"/>
    <property type="match status" value="1"/>
</dbReference>
<protein>
    <recommendedName>
        <fullName evidence="3">citrate synthase (unknown stereospecificity)</fullName>
        <ecNumber evidence="3">2.3.3.16</ecNumber>
    </recommendedName>
</protein>
<evidence type="ECO:0000313" key="5">
    <source>
        <dbReference type="EMBL" id="OGE40584.1"/>
    </source>
</evidence>
<dbReference type="Gene3D" id="1.10.230.10">
    <property type="entry name" value="Cytochrome P450-Terp, domain 2"/>
    <property type="match status" value="1"/>
</dbReference>
<reference evidence="5 6" key="1">
    <citation type="journal article" date="2016" name="Nat. Commun.">
        <title>Thousands of microbial genomes shed light on interconnected biogeochemical processes in an aquifer system.</title>
        <authorList>
            <person name="Anantharaman K."/>
            <person name="Brown C.T."/>
            <person name="Hug L.A."/>
            <person name="Sharon I."/>
            <person name="Castelle C.J."/>
            <person name="Probst A.J."/>
            <person name="Thomas B.C."/>
            <person name="Singh A."/>
            <person name="Wilkins M.J."/>
            <person name="Karaoz U."/>
            <person name="Brodie E.L."/>
            <person name="Williams K.H."/>
            <person name="Hubbard S.S."/>
            <person name="Banfield J.F."/>
        </authorList>
    </citation>
    <scope>NUCLEOTIDE SEQUENCE [LARGE SCALE GENOMIC DNA]</scope>
</reference>
<accession>A0A1F5KIC4</accession>
<dbReference type="InterPro" id="IPR036969">
    <property type="entry name" value="Citrate_synthase_sf"/>
</dbReference>
<comment type="pathway">
    <text evidence="1">Carbohydrate metabolism; tricarboxylic acid cycle.</text>
</comment>
<dbReference type="InterPro" id="IPR016143">
    <property type="entry name" value="Citrate_synth-like_sm_a-sub"/>
</dbReference>
<gene>
    <name evidence="5" type="ORF">A3D25_00500</name>
</gene>
<dbReference type="GO" id="GO:0036440">
    <property type="term" value="F:citrate synthase activity"/>
    <property type="evidence" value="ECO:0007669"/>
    <property type="project" value="UniProtKB-EC"/>
</dbReference>
<evidence type="ECO:0000256" key="1">
    <source>
        <dbReference type="ARBA" id="ARBA00005163"/>
    </source>
</evidence>
<evidence type="ECO:0000256" key="4">
    <source>
        <dbReference type="ARBA" id="ARBA00022679"/>
    </source>
</evidence>
<dbReference type="GO" id="GO:0006099">
    <property type="term" value="P:tricarboxylic acid cycle"/>
    <property type="evidence" value="ECO:0007669"/>
    <property type="project" value="UniProtKB-UniPathway"/>
</dbReference>
<dbReference type="CDD" id="cd06100">
    <property type="entry name" value="CCL_ACL-C"/>
    <property type="match status" value="1"/>
</dbReference>
<comment type="similarity">
    <text evidence="2">Belongs to the citrate synthase family.</text>
</comment>
<sequence length="224" mass="24482">MAKTIHHSEDNTKSFFGKEDHLEVAQARSFSDMIFELLSEQKPTPEQSKLFELILNLSIDHGPDTPSAVATIAATKEGKTISQSVAAGLEQITDRHGGAVEPCMRFLYEVKSAEGRVQSLIKEYLAQGKLISGFGHRIYTVDPRAQLILASVEKQSPSSFGELAQEIEKELKEQKGKALPLNIDGAIAVVLCTWGWEPRLANAVFIIARVPGLCGQYLNTATSS</sequence>
<proteinExistence type="inferred from homology"/>
<dbReference type="Proteomes" id="UP000177328">
    <property type="component" value="Unassembled WGS sequence"/>
</dbReference>
<comment type="caution">
    <text evidence="5">The sequence shown here is derived from an EMBL/GenBank/DDBJ whole genome shotgun (WGS) entry which is preliminary data.</text>
</comment>
<dbReference type="SUPFAM" id="SSF48256">
    <property type="entry name" value="Citrate synthase"/>
    <property type="match status" value="1"/>
</dbReference>
<dbReference type="InterPro" id="IPR016142">
    <property type="entry name" value="Citrate_synth-like_lrg_a-sub"/>
</dbReference>
<organism evidence="5 6">
    <name type="scientific">Candidatus Daviesbacteria bacterium RIFCSPHIGHO2_02_FULL_43_12</name>
    <dbReference type="NCBI Taxonomy" id="1797776"/>
    <lineage>
        <taxon>Bacteria</taxon>
        <taxon>Candidatus Daviesiibacteriota</taxon>
    </lineage>
</organism>
<dbReference type="PANTHER" id="PTHR11739">
    <property type="entry name" value="CITRATE SYNTHASE"/>
    <property type="match status" value="1"/>
</dbReference>
<evidence type="ECO:0000256" key="2">
    <source>
        <dbReference type="ARBA" id="ARBA00010566"/>
    </source>
</evidence>
<keyword evidence="4" id="KW-0808">Transferase</keyword>
<dbReference type="PANTHER" id="PTHR11739:SF4">
    <property type="entry name" value="CITRATE SYNTHASE, PEROXISOMAL"/>
    <property type="match status" value="1"/>
</dbReference>
<evidence type="ECO:0000313" key="6">
    <source>
        <dbReference type="Proteomes" id="UP000177328"/>
    </source>
</evidence>
<dbReference type="Pfam" id="PF00285">
    <property type="entry name" value="Citrate_synt"/>
    <property type="match status" value="1"/>
</dbReference>